<sequence>MQLNRRLILEKHTPETFNAPDAAVFDLPEKVLQFGTGVLLRGLPDFYIDKANKQHVFNGRVVVIKSTGEDVGEFTKQDGLYTQCVKGIVDGKDIEEYIINAAISKVLAAQQSWHEIMQYAESAAMQIIISNTTEVGIELKEDDDINAAPPQSFPGKLLAFLYKRFQHFNGSPESGIVIIPTELITDNGKKLKKIVLQLAAINKLDTAFVEWLDTANDFCDSLVDRIVPGALKKQNQLAFEQKAGYKDTLTIMSEPYSLWAIESSSERTKEILSFYTTDKSVIITPDINKYRELKLRLLNATHTFSCALAYLAGFDLVYESMREEAICNFIKKLMTEEIADCIIDETITRADTASFAANVIDRFCNAYIEHKWLSISMNYTAKIKMRCLPLILSYYKKTGKVPSYMSAGFAAYILFTKPVEIIDGVYYGRSQNRKYKIDDPDAALFYSYWQNDSADTVAQKILSNESLWDIDLTSIPGFAALVQYFLQQFNRSEFKYVITRLSYGGKVSNEA</sequence>
<dbReference type="GO" id="GO:0005829">
    <property type="term" value="C:cytosol"/>
    <property type="evidence" value="ECO:0007669"/>
    <property type="project" value="TreeGrafter"/>
</dbReference>
<reference evidence="5 6" key="1">
    <citation type="submission" date="2016-10" db="EMBL/GenBank/DDBJ databases">
        <authorList>
            <person name="de Groot N.N."/>
        </authorList>
    </citation>
    <scope>NUCLEOTIDE SEQUENCE [LARGE SCALE GENOMIC DNA]</scope>
    <source>
        <strain evidence="5 6">DSM 28286</strain>
    </source>
</reference>
<keyword evidence="1" id="KW-0560">Oxidoreductase</keyword>
<dbReference type="InterPro" id="IPR013131">
    <property type="entry name" value="Mannitol_DH_N"/>
</dbReference>
<evidence type="ECO:0000256" key="1">
    <source>
        <dbReference type="ARBA" id="ARBA00023002"/>
    </source>
</evidence>
<dbReference type="InterPro" id="IPR008927">
    <property type="entry name" value="6-PGluconate_DH-like_C_sf"/>
</dbReference>
<name>A0A1I5TQ65_9BACT</name>
<dbReference type="Pfam" id="PF08125">
    <property type="entry name" value="Mannitol_dh_C"/>
    <property type="match status" value="1"/>
</dbReference>
<dbReference type="Proteomes" id="UP000199031">
    <property type="component" value="Unassembled WGS sequence"/>
</dbReference>
<dbReference type="PANTHER" id="PTHR30524">
    <property type="entry name" value="MANNITOL-1-PHOSPHATE 5-DEHYDROGENASE"/>
    <property type="match status" value="1"/>
</dbReference>
<protein>
    <submittedName>
        <fullName evidence="5">Tagaturonate reductase</fullName>
    </submittedName>
</protein>
<proteinExistence type="predicted"/>
<dbReference type="InterPro" id="IPR036291">
    <property type="entry name" value="NAD(P)-bd_dom_sf"/>
</dbReference>
<keyword evidence="6" id="KW-1185">Reference proteome</keyword>
<dbReference type="OrthoDB" id="9768714at2"/>
<dbReference type="Gene3D" id="1.10.1040.10">
    <property type="entry name" value="N-(1-d-carboxylethyl)-l-norvaline Dehydrogenase, domain 2"/>
    <property type="match status" value="1"/>
</dbReference>
<dbReference type="InterPro" id="IPR013118">
    <property type="entry name" value="Mannitol_DH_C"/>
</dbReference>
<evidence type="ECO:0000313" key="6">
    <source>
        <dbReference type="Proteomes" id="UP000199031"/>
    </source>
</evidence>
<dbReference type="GO" id="GO:0008926">
    <property type="term" value="F:mannitol-1-phosphate 5-dehydrogenase activity"/>
    <property type="evidence" value="ECO:0007669"/>
    <property type="project" value="TreeGrafter"/>
</dbReference>
<evidence type="ECO:0000313" key="5">
    <source>
        <dbReference type="EMBL" id="SFP85202.1"/>
    </source>
</evidence>
<dbReference type="GO" id="GO:0019592">
    <property type="term" value="P:mannitol catabolic process"/>
    <property type="evidence" value="ECO:0007669"/>
    <property type="project" value="TreeGrafter"/>
</dbReference>
<dbReference type="InterPro" id="IPR013328">
    <property type="entry name" value="6PGD_dom2"/>
</dbReference>
<feature type="domain" description="Mannitol dehydrogenase N-terminal" evidence="3">
    <location>
        <begin position="30"/>
        <end position="266"/>
    </location>
</feature>
<evidence type="ECO:0000259" key="3">
    <source>
        <dbReference type="Pfam" id="PF01232"/>
    </source>
</evidence>
<feature type="domain" description="Mannitol dehydrogenase C-terminal" evidence="4">
    <location>
        <begin position="286"/>
        <end position="488"/>
    </location>
</feature>
<organism evidence="5 6">
    <name type="scientific">Parafilimonas terrae</name>
    <dbReference type="NCBI Taxonomy" id="1465490"/>
    <lineage>
        <taxon>Bacteria</taxon>
        <taxon>Pseudomonadati</taxon>
        <taxon>Bacteroidota</taxon>
        <taxon>Chitinophagia</taxon>
        <taxon>Chitinophagales</taxon>
        <taxon>Chitinophagaceae</taxon>
        <taxon>Parafilimonas</taxon>
    </lineage>
</organism>
<dbReference type="Gene3D" id="3.40.50.720">
    <property type="entry name" value="NAD(P)-binding Rossmann-like Domain"/>
    <property type="match status" value="1"/>
</dbReference>
<dbReference type="Pfam" id="PF01232">
    <property type="entry name" value="Mannitol_dh"/>
    <property type="match status" value="1"/>
</dbReference>
<accession>A0A1I5TQ65</accession>
<gene>
    <name evidence="5" type="ORF">SAMN05444277_102246</name>
</gene>
<dbReference type="SUPFAM" id="SSF51735">
    <property type="entry name" value="NAD(P)-binding Rossmann-fold domains"/>
    <property type="match status" value="1"/>
</dbReference>
<evidence type="ECO:0000256" key="2">
    <source>
        <dbReference type="ARBA" id="ARBA00023027"/>
    </source>
</evidence>
<dbReference type="RefSeq" id="WP_090655939.1">
    <property type="nucleotide sequence ID" value="NZ_FOXQ01000002.1"/>
</dbReference>
<dbReference type="SUPFAM" id="SSF48179">
    <property type="entry name" value="6-phosphogluconate dehydrogenase C-terminal domain-like"/>
    <property type="match status" value="1"/>
</dbReference>
<dbReference type="NCBIfam" id="NF002969">
    <property type="entry name" value="PRK03643.1"/>
    <property type="match status" value="1"/>
</dbReference>
<keyword evidence="2" id="KW-0520">NAD</keyword>
<dbReference type="STRING" id="1465490.SAMN05444277_102246"/>
<dbReference type="EMBL" id="FOXQ01000002">
    <property type="protein sequence ID" value="SFP85202.1"/>
    <property type="molecule type" value="Genomic_DNA"/>
</dbReference>
<evidence type="ECO:0000259" key="4">
    <source>
        <dbReference type="Pfam" id="PF08125"/>
    </source>
</evidence>
<dbReference type="AlphaFoldDB" id="A0A1I5TQ65"/>
<dbReference type="PANTHER" id="PTHR30524:SF0">
    <property type="entry name" value="ALTRONATE OXIDOREDUCTASE-RELATED"/>
    <property type="match status" value="1"/>
</dbReference>